<feature type="domain" description="FAD-binding PCMH-type" evidence="4">
    <location>
        <begin position="1"/>
        <end position="172"/>
    </location>
</feature>
<dbReference type="InterPro" id="IPR016166">
    <property type="entry name" value="FAD-bd_PCMH"/>
</dbReference>
<comment type="caution">
    <text evidence="5">The sequence shown here is derived from an EMBL/GenBank/DDBJ whole genome shotgun (WGS) entry which is preliminary data.</text>
</comment>
<protein>
    <submittedName>
        <fullName evidence="5">Nicotinate dehydrogenase FAD-subunit</fullName>
    </submittedName>
</protein>
<dbReference type="EMBL" id="UWOC01000192">
    <property type="protein sequence ID" value="VCU10876.1"/>
    <property type="molecule type" value="Genomic_DNA"/>
</dbReference>
<dbReference type="InterPro" id="IPR036318">
    <property type="entry name" value="FAD-bd_PCMH-like_sf"/>
</dbReference>
<dbReference type="SUPFAM" id="SSF55447">
    <property type="entry name" value="CO dehydrogenase flavoprotein C-terminal domain-like"/>
    <property type="match status" value="1"/>
</dbReference>
<dbReference type="InterPro" id="IPR036683">
    <property type="entry name" value="CO_DH_flav_C_dom_sf"/>
</dbReference>
<evidence type="ECO:0000256" key="1">
    <source>
        <dbReference type="ARBA" id="ARBA00022630"/>
    </source>
</evidence>
<dbReference type="GO" id="GO:0071949">
    <property type="term" value="F:FAD binding"/>
    <property type="evidence" value="ECO:0007669"/>
    <property type="project" value="InterPro"/>
</dbReference>
<gene>
    <name evidence="5" type="primary">ndhF</name>
    <name evidence="5" type="ORF">RHODGE_RHODGE_04441</name>
</gene>
<sequence length="282" mass="29744">MQTEMYFRPRTVDEALSLLVERRPQPLAGGTDVYPALASGAAPVPLLDLGGIEGFAGPVVEDADGFVIPPLATWTTVIETPLPPQFDVLREAGREVGGRQIQNRGTVVGNVCNASPAADGTVALMALDARVRLRGPDGSREVPLVDFVVGNRRTLRRPDELVVALVVPRRDGARSAFRKLGARRYLVISIAMTAVVVTEHDGLVASAAVAVGSCNARAVRLASIERWLIGRPLAEAAAELVDGPPLPELAPITDIRAEAAYRARAARLLIADALAACGTGRG</sequence>
<keyword evidence="3" id="KW-0560">Oxidoreductase</keyword>
<evidence type="ECO:0000313" key="6">
    <source>
        <dbReference type="Proteomes" id="UP000289200"/>
    </source>
</evidence>
<keyword evidence="2" id="KW-0274">FAD</keyword>
<dbReference type="SMART" id="SM01092">
    <property type="entry name" value="CO_deh_flav_C"/>
    <property type="match status" value="1"/>
</dbReference>
<accession>A0A447D003</accession>
<dbReference type="InterPro" id="IPR051312">
    <property type="entry name" value="Diverse_Substr_Oxidored"/>
</dbReference>
<dbReference type="Gene3D" id="3.30.43.10">
    <property type="entry name" value="Uridine Diphospho-n-acetylenolpyruvylglucosamine Reductase, domain 2"/>
    <property type="match status" value="1"/>
</dbReference>
<name>A0A447D003_9BRAD</name>
<dbReference type="PANTHER" id="PTHR42659:SF2">
    <property type="entry name" value="XANTHINE DEHYDROGENASE SUBUNIT C-RELATED"/>
    <property type="match status" value="1"/>
</dbReference>
<dbReference type="SUPFAM" id="SSF56176">
    <property type="entry name" value="FAD-binding/transporter-associated domain-like"/>
    <property type="match status" value="1"/>
</dbReference>
<dbReference type="AlphaFoldDB" id="A0A447D003"/>
<evidence type="ECO:0000256" key="3">
    <source>
        <dbReference type="ARBA" id="ARBA00023002"/>
    </source>
</evidence>
<dbReference type="InterPro" id="IPR016167">
    <property type="entry name" value="FAD-bd_PCMH_sub1"/>
</dbReference>
<dbReference type="InterPro" id="IPR002346">
    <property type="entry name" value="Mopterin_DH_FAD-bd"/>
</dbReference>
<dbReference type="PROSITE" id="PS51387">
    <property type="entry name" value="FAD_PCMH"/>
    <property type="match status" value="1"/>
</dbReference>
<dbReference type="RefSeq" id="WP_244601739.1">
    <property type="nucleotide sequence ID" value="NZ_UWOC01000192.1"/>
</dbReference>
<organism evidence="5 6">
    <name type="scientific">Rhodoplanes serenus</name>
    <dbReference type="NCBI Taxonomy" id="200615"/>
    <lineage>
        <taxon>Bacteria</taxon>
        <taxon>Pseudomonadati</taxon>
        <taxon>Pseudomonadota</taxon>
        <taxon>Alphaproteobacteria</taxon>
        <taxon>Hyphomicrobiales</taxon>
        <taxon>Nitrobacteraceae</taxon>
        <taxon>Rhodoplanes</taxon>
    </lineage>
</organism>
<dbReference type="PANTHER" id="PTHR42659">
    <property type="entry name" value="XANTHINE DEHYDROGENASE SUBUNIT C-RELATED"/>
    <property type="match status" value="1"/>
</dbReference>
<dbReference type="InterPro" id="IPR005107">
    <property type="entry name" value="CO_DH_flav_C"/>
</dbReference>
<evidence type="ECO:0000259" key="4">
    <source>
        <dbReference type="PROSITE" id="PS51387"/>
    </source>
</evidence>
<evidence type="ECO:0000313" key="5">
    <source>
        <dbReference type="EMBL" id="VCU10876.1"/>
    </source>
</evidence>
<dbReference type="Gene3D" id="3.30.390.50">
    <property type="entry name" value="CO dehydrogenase flavoprotein, C-terminal domain"/>
    <property type="match status" value="1"/>
</dbReference>
<dbReference type="Gene3D" id="3.30.465.10">
    <property type="match status" value="1"/>
</dbReference>
<evidence type="ECO:0000256" key="2">
    <source>
        <dbReference type="ARBA" id="ARBA00022827"/>
    </source>
</evidence>
<dbReference type="InterPro" id="IPR016169">
    <property type="entry name" value="FAD-bd_PCMH_sub2"/>
</dbReference>
<dbReference type="GO" id="GO:0016491">
    <property type="term" value="F:oxidoreductase activity"/>
    <property type="evidence" value="ECO:0007669"/>
    <property type="project" value="UniProtKB-KW"/>
</dbReference>
<proteinExistence type="predicted"/>
<reference evidence="6" key="1">
    <citation type="submission" date="2018-10" db="EMBL/GenBank/DDBJ databases">
        <authorList>
            <person name="Peiro R."/>
            <person name="Begona"/>
            <person name="Cbmso G."/>
            <person name="Lopez M."/>
            <person name="Gonzalez S."/>
            <person name="Sacristan E."/>
            <person name="Castillo E."/>
        </authorList>
    </citation>
    <scope>NUCLEOTIDE SEQUENCE [LARGE SCALE GENOMIC DNA]</scope>
</reference>
<dbReference type="Pfam" id="PF03450">
    <property type="entry name" value="CO_deh_flav_C"/>
    <property type="match status" value="1"/>
</dbReference>
<dbReference type="Proteomes" id="UP000289200">
    <property type="component" value="Unassembled WGS sequence"/>
</dbReference>
<keyword evidence="1" id="KW-0285">Flavoprotein</keyword>
<keyword evidence="6" id="KW-1185">Reference proteome</keyword>
<dbReference type="Pfam" id="PF00941">
    <property type="entry name" value="FAD_binding_5"/>
    <property type="match status" value="1"/>
</dbReference>